<dbReference type="Gene3D" id="2.60.120.10">
    <property type="entry name" value="Jelly Rolls"/>
    <property type="match status" value="1"/>
</dbReference>
<keyword evidence="2" id="KW-1185">Reference proteome</keyword>
<dbReference type="PANTHER" id="PTHR37943">
    <property type="entry name" value="PROTEIN VES"/>
    <property type="match status" value="1"/>
</dbReference>
<dbReference type="EMBL" id="SOFM01000029">
    <property type="protein sequence ID" value="TFC03058.1"/>
    <property type="molecule type" value="Genomic_DNA"/>
</dbReference>
<dbReference type="InterPro" id="IPR011051">
    <property type="entry name" value="RmlC_Cupin_sf"/>
</dbReference>
<comment type="caution">
    <text evidence="1">The sequence shown here is derived from an EMBL/GenBank/DDBJ whole genome shotgun (WGS) entry which is preliminary data.</text>
</comment>
<dbReference type="InterPro" id="IPR010282">
    <property type="entry name" value="Uncharacterised_HutD/Ves"/>
</dbReference>
<name>A0A4V3ICT8_9MICO</name>
<evidence type="ECO:0000313" key="1">
    <source>
        <dbReference type="EMBL" id="TFC03058.1"/>
    </source>
</evidence>
<dbReference type="Pfam" id="PF05962">
    <property type="entry name" value="HutD"/>
    <property type="match status" value="1"/>
</dbReference>
<dbReference type="SUPFAM" id="SSF51182">
    <property type="entry name" value="RmlC-like cupins"/>
    <property type="match status" value="1"/>
</dbReference>
<dbReference type="AlphaFoldDB" id="A0A4V3ICT8"/>
<reference evidence="1 2" key="1">
    <citation type="submission" date="2019-03" db="EMBL/GenBank/DDBJ databases">
        <title>Genomics of glacier-inhabiting Cryobacterium strains.</title>
        <authorList>
            <person name="Liu Q."/>
            <person name="Xin Y.-H."/>
        </authorList>
    </citation>
    <scope>NUCLEOTIDE SEQUENCE [LARGE SCALE GENOMIC DNA]</scope>
    <source>
        <strain evidence="1 2">RHLT2-21</strain>
    </source>
</reference>
<organism evidence="1 2">
    <name type="scientific">Cryobacterium mannosilyticum</name>
    <dbReference type="NCBI Taxonomy" id="1259190"/>
    <lineage>
        <taxon>Bacteria</taxon>
        <taxon>Bacillati</taxon>
        <taxon>Actinomycetota</taxon>
        <taxon>Actinomycetes</taxon>
        <taxon>Micrococcales</taxon>
        <taxon>Microbacteriaceae</taxon>
        <taxon>Cryobacterium</taxon>
    </lineage>
</organism>
<proteinExistence type="predicted"/>
<evidence type="ECO:0000313" key="2">
    <source>
        <dbReference type="Proteomes" id="UP000297643"/>
    </source>
</evidence>
<dbReference type="InterPro" id="IPR014710">
    <property type="entry name" value="RmlC-like_jellyroll"/>
</dbReference>
<dbReference type="PANTHER" id="PTHR37943:SF1">
    <property type="entry name" value="PROTEIN VES"/>
    <property type="match status" value="1"/>
</dbReference>
<gene>
    <name evidence="1" type="ORF">E3O32_10540</name>
</gene>
<sequence>MPEVGRMPRAVPMPQVRRMPEVGRMPEGGPVLLPAADRVRTVWRNGGGTTAEVIVRGDSRNPGAETGFDWRVSIATVDCDGDFSPYPGVDRWLMPLSAGGLRLVEEGELVPVGQHEVRAFPGERAVSAVGVTEATLDLNLMVRRGETTGALCAAEVAGRAELATAAGEQLVILVLSGVIDAALDTAPEGTPPGARSSRTLARHDAVFLGAGRQLTLHGVGRFAVARIATVPGDDPVAA</sequence>
<dbReference type="Proteomes" id="UP000297643">
    <property type="component" value="Unassembled WGS sequence"/>
</dbReference>
<accession>A0A4V3ICT8</accession>
<protein>
    <submittedName>
        <fullName evidence="1">HutD family protein</fullName>
    </submittedName>
</protein>